<keyword evidence="2" id="KW-1185">Reference proteome</keyword>
<dbReference type="EMBL" id="WLVL01000028">
    <property type="protein sequence ID" value="MTB71961.1"/>
    <property type="molecule type" value="Genomic_DNA"/>
</dbReference>
<evidence type="ECO:0000313" key="1">
    <source>
        <dbReference type="EMBL" id="MTB71961.1"/>
    </source>
</evidence>
<dbReference type="AlphaFoldDB" id="A0A6I3IUK6"/>
<gene>
    <name evidence="1" type="ORF">GGG17_08255</name>
</gene>
<organism evidence="1 2">
    <name type="scientific">Arsenicicoccus cauae</name>
    <dbReference type="NCBI Taxonomy" id="2663847"/>
    <lineage>
        <taxon>Bacteria</taxon>
        <taxon>Bacillati</taxon>
        <taxon>Actinomycetota</taxon>
        <taxon>Actinomycetes</taxon>
        <taxon>Micrococcales</taxon>
        <taxon>Intrasporangiaceae</taxon>
        <taxon>Arsenicicoccus</taxon>
    </lineage>
</organism>
<accession>A0A6I3IUK6</accession>
<dbReference type="Proteomes" id="UP000431092">
    <property type="component" value="Unassembled WGS sequence"/>
</dbReference>
<name>A0A6I3IUK6_9MICO</name>
<proteinExistence type="predicted"/>
<sequence length="102" mass="11344">MKTMCTRPAMQGAPVSLRLKLLDSRCPRPQEYFYDVHLDDAGLVATRDSQTCDDVDFRCDSTQWTRHLLGMPAGTANGQAAVPDRVATFFDAYRATLDSRSA</sequence>
<dbReference type="RefSeq" id="WP_195849172.1">
    <property type="nucleotide sequence ID" value="NZ_WLVL01000028.1"/>
</dbReference>
<comment type="caution">
    <text evidence="1">The sequence shown here is derived from an EMBL/GenBank/DDBJ whole genome shotgun (WGS) entry which is preliminary data.</text>
</comment>
<reference evidence="1 2" key="1">
    <citation type="submission" date="2019-11" db="EMBL/GenBank/DDBJ databases">
        <title>Whole genome sequencing identifies a novel species of the genus Arsenicicoccus isolated from human blood.</title>
        <authorList>
            <person name="Jeong J.H."/>
            <person name="Kweon O.J."/>
            <person name="Kim H.R."/>
            <person name="Kim T.-H."/>
            <person name="Ha S.-M."/>
            <person name="Lee M.-K."/>
        </authorList>
    </citation>
    <scope>NUCLEOTIDE SEQUENCE [LARGE SCALE GENOMIC DNA]</scope>
    <source>
        <strain evidence="1 2">MKL-02</strain>
    </source>
</reference>
<evidence type="ECO:0000313" key="2">
    <source>
        <dbReference type="Proteomes" id="UP000431092"/>
    </source>
</evidence>
<protein>
    <submittedName>
        <fullName evidence="1">Uncharacterized protein</fullName>
    </submittedName>
</protein>